<proteinExistence type="inferred from homology"/>
<dbReference type="OrthoDB" id="12976at2"/>
<accession>A0A1M5RBJ3</accession>
<keyword evidence="4 7" id="KW-0574">Periplasm</keyword>
<dbReference type="PANTHER" id="PTHR35272">
    <property type="entry name" value="THIOL:DISULFIDE INTERCHANGE PROTEIN DSBC-RELATED"/>
    <property type="match status" value="1"/>
</dbReference>
<dbReference type="Gene3D" id="3.10.450.70">
    <property type="entry name" value="Disulphide bond isomerase, DsbC/G, N-terminal"/>
    <property type="match status" value="1"/>
</dbReference>
<keyword evidence="3 7" id="KW-0732">Signal</keyword>
<comment type="subcellular location">
    <subcellularLocation>
        <location evidence="1 7">Periplasm</location>
    </subcellularLocation>
</comment>
<comment type="function">
    <text evidence="7">Required for disulfide bond formation in some periplasmic proteins. Acts by transferring its disulfide bond to other proteins and is reduced in the process.</text>
</comment>
<keyword evidence="5" id="KW-1015">Disulfide bond</keyword>
<evidence type="ECO:0000259" key="9">
    <source>
        <dbReference type="Pfam" id="PF13098"/>
    </source>
</evidence>
<keyword evidence="6 7" id="KW-0676">Redox-active center</keyword>
<dbReference type="SUPFAM" id="SSF52833">
    <property type="entry name" value="Thioredoxin-like"/>
    <property type="match status" value="1"/>
</dbReference>
<evidence type="ECO:0000256" key="4">
    <source>
        <dbReference type="ARBA" id="ARBA00022764"/>
    </source>
</evidence>
<feature type="chain" id="PRO_5011830077" description="Thiol:disulfide interchange protein" evidence="7">
    <location>
        <begin position="31"/>
        <end position="272"/>
    </location>
</feature>
<dbReference type="STRING" id="490188.SAMN04488068_2997"/>
<evidence type="ECO:0000313" key="11">
    <source>
        <dbReference type="Proteomes" id="UP000199758"/>
    </source>
</evidence>
<feature type="domain" description="Disulphide bond isomerase DsbC/G N-terminal" evidence="8">
    <location>
        <begin position="33"/>
        <end position="103"/>
    </location>
</feature>
<evidence type="ECO:0000256" key="1">
    <source>
        <dbReference type="ARBA" id="ARBA00004418"/>
    </source>
</evidence>
<dbReference type="AlphaFoldDB" id="A0A1M5RBJ3"/>
<protein>
    <recommendedName>
        <fullName evidence="7">Thiol:disulfide interchange protein</fullName>
    </recommendedName>
</protein>
<dbReference type="Gene3D" id="3.40.30.10">
    <property type="entry name" value="Glutaredoxin"/>
    <property type="match status" value="1"/>
</dbReference>
<evidence type="ECO:0000256" key="6">
    <source>
        <dbReference type="ARBA" id="ARBA00023284"/>
    </source>
</evidence>
<feature type="domain" description="Thioredoxin-like fold" evidence="9">
    <location>
        <begin position="133"/>
        <end position="252"/>
    </location>
</feature>
<evidence type="ECO:0000256" key="2">
    <source>
        <dbReference type="ARBA" id="ARBA00009813"/>
    </source>
</evidence>
<dbReference type="InterPro" id="IPR012336">
    <property type="entry name" value="Thioredoxin-like_fold"/>
</dbReference>
<dbReference type="SUPFAM" id="SSF54423">
    <property type="entry name" value="DsbC/DsbG N-terminal domain-like"/>
    <property type="match status" value="1"/>
</dbReference>
<dbReference type="CDD" id="cd03020">
    <property type="entry name" value="DsbA_DsbC_DsbG"/>
    <property type="match status" value="1"/>
</dbReference>
<evidence type="ECO:0000313" key="10">
    <source>
        <dbReference type="EMBL" id="SHH23406.1"/>
    </source>
</evidence>
<feature type="signal peptide" evidence="7">
    <location>
        <begin position="1"/>
        <end position="30"/>
    </location>
</feature>
<name>A0A1M5RBJ3_9GAMM</name>
<dbReference type="Pfam" id="PF10411">
    <property type="entry name" value="DsbC_N"/>
    <property type="match status" value="1"/>
</dbReference>
<dbReference type="EMBL" id="FQWZ01000007">
    <property type="protein sequence ID" value="SHH23406.1"/>
    <property type="molecule type" value="Genomic_DNA"/>
</dbReference>
<dbReference type="GO" id="GO:0042597">
    <property type="term" value="C:periplasmic space"/>
    <property type="evidence" value="ECO:0007669"/>
    <property type="project" value="UniProtKB-SubCell"/>
</dbReference>
<evidence type="ECO:0000256" key="7">
    <source>
        <dbReference type="RuleBase" id="RU364038"/>
    </source>
</evidence>
<sequence length="272" mass="29894">MPKPVAHPGAGAVLRRALLLMLAWTAPAAAGDPAAPVDTVLEQMRDHLASRLPEVRREDIVRSASPGLFEVRAEHTIGYVTADGRFLLSGSLVDIDTGERITERRLNEDRLQTIAPLLSGAIEFAPAAPTQWITVFTDIDCQYCRLLHQEVPRLNEQGVGVRYLFFSRFGEGSKPYERARVVWCQKDRRGALDAGLRAGVVSSRKVACDDDPVRQQYQVASDLSLRGTPVSIFPDGSVYYGYAKAEALIQELTQRQAAAAQLDTVKTDAHPN</sequence>
<dbReference type="Pfam" id="PF13098">
    <property type="entry name" value="Thioredoxin_2"/>
    <property type="match status" value="1"/>
</dbReference>
<organism evidence="10 11">
    <name type="scientific">Hydrocarboniphaga daqingensis</name>
    <dbReference type="NCBI Taxonomy" id="490188"/>
    <lineage>
        <taxon>Bacteria</taxon>
        <taxon>Pseudomonadati</taxon>
        <taxon>Pseudomonadota</taxon>
        <taxon>Gammaproteobacteria</taxon>
        <taxon>Nevskiales</taxon>
        <taxon>Nevskiaceae</taxon>
        <taxon>Hydrocarboniphaga</taxon>
    </lineage>
</organism>
<dbReference type="InterPro" id="IPR018950">
    <property type="entry name" value="DiS-bond_isomerase_DsbC/G_N"/>
</dbReference>
<gene>
    <name evidence="10" type="ORF">SAMN04488068_2997</name>
</gene>
<dbReference type="RefSeq" id="WP_072898699.1">
    <property type="nucleotide sequence ID" value="NZ_FQWZ01000007.1"/>
</dbReference>
<evidence type="ECO:0000259" key="8">
    <source>
        <dbReference type="Pfam" id="PF10411"/>
    </source>
</evidence>
<dbReference type="InterPro" id="IPR036249">
    <property type="entry name" value="Thioredoxin-like_sf"/>
</dbReference>
<dbReference type="PANTHER" id="PTHR35272:SF3">
    <property type="entry name" value="THIOL:DISULFIDE INTERCHANGE PROTEIN DSBC"/>
    <property type="match status" value="1"/>
</dbReference>
<evidence type="ECO:0000256" key="3">
    <source>
        <dbReference type="ARBA" id="ARBA00022729"/>
    </source>
</evidence>
<evidence type="ECO:0000256" key="5">
    <source>
        <dbReference type="ARBA" id="ARBA00023157"/>
    </source>
</evidence>
<comment type="similarity">
    <text evidence="2 7">Belongs to the thioredoxin family. DsbC subfamily.</text>
</comment>
<dbReference type="InterPro" id="IPR051470">
    <property type="entry name" value="Thiol:disulfide_interchange"/>
</dbReference>
<dbReference type="InterPro" id="IPR033954">
    <property type="entry name" value="DiS-bond_Isoase_DsbC/G"/>
</dbReference>
<reference evidence="10 11" key="1">
    <citation type="submission" date="2016-11" db="EMBL/GenBank/DDBJ databases">
        <authorList>
            <person name="Jaros S."/>
            <person name="Januszkiewicz K."/>
            <person name="Wedrychowicz H."/>
        </authorList>
    </citation>
    <scope>NUCLEOTIDE SEQUENCE [LARGE SCALE GENOMIC DNA]</scope>
    <source>
        <strain evidence="10 11">CGMCC 1.7049</strain>
    </source>
</reference>
<keyword evidence="11" id="KW-1185">Reference proteome</keyword>
<dbReference type="Proteomes" id="UP000199758">
    <property type="component" value="Unassembled WGS sequence"/>
</dbReference>
<dbReference type="InterPro" id="IPR009094">
    <property type="entry name" value="DiS-bond_isomerase_DsbC/G_N_sf"/>
</dbReference>